<comment type="caution">
    <text evidence="1">The sequence shown here is derived from an EMBL/GenBank/DDBJ whole genome shotgun (WGS) entry which is preliminary data.</text>
</comment>
<dbReference type="RefSeq" id="WP_186487434.1">
    <property type="nucleotide sequence ID" value="NZ_JACOGI010000001.1"/>
</dbReference>
<dbReference type="Proteomes" id="UP000597668">
    <property type="component" value="Unassembled WGS sequence"/>
</dbReference>
<reference evidence="1" key="1">
    <citation type="submission" date="2020-08" db="EMBL/GenBank/DDBJ databases">
        <authorList>
            <person name="Liu C."/>
            <person name="Sun Q."/>
        </authorList>
    </citation>
    <scope>NUCLEOTIDE SEQUENCE</scope>
    <source>
        <strain evidence="1">NSJ-65</strain>
    </source>
</reference>
<evidence type="ECO:0000313" key="1">
    <source>
        <dbReference type="EMBL" id="MBC3515355.1"/>
    </source>
</evidence>
<dbReference type="EMBL" id="JACOGI010000001">
    <property type="protein sequence ID" value="MBC3515355.1"/>
    <property type="molecule type" value="Genomic_DNA"/>
</dbReference>
<accession>A0A8J6LU74</accession>
<sequence>MQDILQALYYGNLCPADQIGPLGSDYRAANRESERQDRWCRENLPPEAYRRVRLLQSAATECSQIELYHTFCRGFSLGAQLLLAALEEPRTKR</sequence>
<dbReference type="AlphaFoldDB" id="A0A8J6LU74"/>
<evidence type="ECO:0000313" key="2">
    <source>
        <dbReference type="Proteomes" id="UP000597668"/>
    </source>
</evidence>
<name>A0A8J6LU74_9FIRM</name>
<protein>
    <submittedName>
        <fullName evidence="1">Uncharacterized protein</fullName>
    </submittedName>
</protein>
<gene>
    <name evidence="1" type="ORF">H8K20_02960</name>
</gene>
<dbReference type="Pfam" id="PF20648">
    <property type="entry name" value="DUF6809"/>
    <property type="match status" value="1"/>
</dbReference>
<keyword evidence="2" id="KW-1185">Reference proteome</keyword>
<proteinExistence type="predicted"/>
<dbReference type="InterPro" id="IPR049215">
    <property type="entry name" value="DUF6809"/>
</dbReference>
<organism evidence="1 2">
    <name type="scientific">Neobittarella massiliensis</name>
    <name type="common">ex Bilen et al. 2018</name>
    <dbReference type="NCBI Taxonomy" id="2041842"/>
    <lineage>
        <taxon>Bacteria</taxon>
        <taxon>Bacillati</taxon>
        <taxon>Bacillota</taxon>
        <taxon>Clostridia</taxon>
        <taxon>Eubacteriales</taxon>
        <taxon>Oscillospiraceae</taxon>
        <taxon>Neobittarella (ex Bilen et al. 2018)</taxon>
    </lineage>
</organism>